<sequence length="173" mass="19699">MNKIWVVVWPLDKTFNDDEIFEIIKACNRHFEDGGRFVAVWLTVLEKNIEIWEKMSKIWMMLEQAIGNRAGAEQFSKASDTKIENGRVSCEAGSPEIAISFYGNDSTVACAKILYETIRKKILDFVPLPCIKKQEFQLMRTSAGEGGDMWRRGRPKDLVDQSPVKSCDLGGKF</sequence>
<protein>
    <submittedName>
        <fullName evidence="3">TIR domain-containing protein</fullName>
    </submittedName>
</protein>
<evidence type="ECO:0000313" key="2">
    <source>
        <dbReference type="Proteomes" id="UP000050761"/>
    </source>
</evidence>
<dbReference type="WBParaSite" id="HPBE_0002468701-mRNA-1">
    <property type="protein sequence ID" value="HPBE_0002468701-mRNA-1"/>
    <property type="gene ID" value="HPBE_0002468701"/>
</dbReference>
<proteinExistence type="predicted"/>
<organism evidence="2 3">
    <name type="scientific">Heligmosomoides polygyrus</name>
    <name type="common">Parasitic roundworm</name>
    <dbReference type="NCBI Taxonomy" id="6339"/>
    <lineage>
        <taxon>Eukaryota</taxon>
        <taxon>Metazoa</taxon>
        <taxon>Ecdysozoa</taxon>
        <taxon>Nematoda</taxon>
        <taxon>Chromadorea</taxon>
        <taxon>Rhabditida</taxon>
        <taxon>Rhabditina</taxon>
        <taxon>Rhabditomorpha</taxon>
        <taxon>Strongyloidea</taxon>
        <taxon>Heligmosomidae</taxon>
        <taxon>Heligmosomoides</taxon>
    </lineage>
</organism>
<accession>A0A3P8EP61</accession>
<reference evidence="3" key="2">
    <citation type="submission" date="2019-09" db="UniProtKB">
        <authorList>
            <consortium name="WormBaseParasite"/>
        </authorList>
    </citation>
    <scope>IDENTIFICATION</scope>
</reference>
<evidence type="ECO:0000313" key="1">
    <source>
        <dbReference type="EMBL" id="VDP46724.1"/>
    </source>
</evidence>
<dbReference type="AlphaFoldDB" id="A0A183GPR7"/>
<dbReference type="OrthoDB" id="5861107at2759"/>
<gene>
    <name evidence="1" type="ORF">HPBE_LOCUS24686</name>
</gene>
<keyword evidence="2" id="KW-1185">Reference proteome</keyword>
<reference evidence="1 2" key="1">
    <citation type="submission" date="2018-11" db="EMBL/GenBank/DDBJ databases">
        <authorList>
            <consortium name="Pathogen Informatics"/>
        </authorList>
    </citation>
    <scope>NUCLEOTIDE SEQUENCE [LARGE SCALE GENOMIC DNA]</scope>
</reference>
<accession>A0A183GPR7</accession>
<dbReference type="Proteomes" id="UP000050761">
    <property type="component" value="Unassembled WGS sequence"/>
</dbReference>
<evidence type="ECO:0000313" key="3">
    <source>
        <dbReference type="WBParaSite" id="HPBE_0002468701-mRNA-1"/>
    </source>
</evidence>
<name>A0A183GPR7_HELPZ</name>
<dbReference type="EMBL" id="UZAH01036696">
    <property type="protein sequence ID" value="VDP46724.1"/>
    <property type="molecule type" value="Genomic_DNA"/>
</dbReference>